<evidence type="ECO:0000256" key="1">
    <source>
        <dbReference type="SAM" id="Phobius"/>
    </source>
</evidence>
<feature type="transmembrane region" description="Helical" evidence="1">
    <location>
        <begin position="12"/>
        <end position="29"/>
    </location>
</feature>
<feature type="transmembrane region" description="Helical" evidence="1">
    <location>
        <begin position="36"/>
        <end position="53"/>
    </location>
</feature>
<evidence type="ECO:0000313" key="3">
    <source>
        <dbReference type="Proteomes" id="UP000654947"/>
    </source>
</evidence>
<feature type="transmembrane region" description="Helical" evidence="1">
    <location>
        <begin position="98"/>
        <end position="116"/>
    </location>
</feature>
<dbReference type="RefSeq" id="WP_017575505.1">
    <property type="nucleotide sequence ID" value="NZ_BMXL01000001.1"/>
</dbReference>
<evidence type="ECO:0008006" key="4">
    <source>
        <dbReference type="Google" id="ProtNLM"/>
    </source>
</evidence>
<dbReference type="Proteomes" id="UP000654947">
    <property type="component" value="Unassembled WGS sequence"/>
</dbReference>
<accession>A0A919CEI6</accession>
<reference evidence="2 3" key="1">
    <citation type="journal article" date="2014" name="Int. J. Syst. Evol. Microbiol.">
        <title>Complete genome sequence of Corynebacterium casei LMG S-19264T (=DSM 44701T), isolated from a smear-ripened cheese.</title>
        <authorList>
            <consortium name="US DOE Joint Genome Institute (JGI-PGF)"/>
            <person name="Walter F."/>
            <person name="Albersmeier A."/>
            <person name="Kalinowski J."/>
            <person name="Ruckert C."/>
        </authorList>
    </citation>
    <scope>NUCLEOTIDE SEQUENCE [LARGE SCALE GENOMIC DNA]</scope>
    <source>
        <strain evidence="2 3">KCTC 19473</strain>
    </source>
</reference>
<dbReference type="AlphaFoldDB" id="A0A919CEI6"/>
<keyword evidence="1" id="KW-1133">Transmembrane helix</keyword>
<dbReference type="EMBL" id="BMXL01000001">
    <property type="protein sequence ID" value="GHD15512.1"/>
    <property type="molecule type" value="Genomic_DNA"/>
</dbReference>
<name>A0A919CEI6_9ACTN</name>
<organism evidence="2 3">
    <name type="scientific">Nocardiopsis kunsanensis</name>
    <dbReference type="NCBI Taxonomy" id="141693"/>
    <lineage>
        <taxon>Bacteria</taxon>
        <taxon>Bacillati</taxon>
        <taxon>Actinomycetota</taxon>
        <taxon>Actinomycetes</taxon>
        <taxon>Streptosporangiales</taxon>
        <taxon>Nocardiopsidaceae</taxon>
        <taxon>Nocardiopsis</taxon>
    </lineage>
</organism>
<dbReference type="InterPro" id="IPR021218">
    <property type="entry name" value="DUF2784"/>
</dbReference>
<dbReference type="Pfam" id="PF10861">
    <property type="entry name" value="DUF2784"/>
    <property type="match status" value="1"/>
</dbReference>
<evidence type="ECO:0000313" key="2">
    <source>
        <dbReference type="EMBL" id="GHD15512.1"/>
    </source>
</evidence>
<proteinExistence type="predicted"/>
<gene>
    <name evidence="2" type="ORF">GCM10007147_02920</name>
</gene>
<comment type="caution">
    <text evidence="2">The sequence shown here is derived from an EMBL/GenBank/DDBJ whole genome shotgun (WGS) entry which is preliminary data.</text>
</comment>
<sequence length="136" mass="15391">MFYQVIGETAMLLHFAFLIYVTLGGFLAWRWPRTFWFHVPVAAYALAINIVGWECPLTYVENWGRVNAGQSGMGDTGFIDHYLTGIIYPQEHALTAQFLVGVSVAVSWIGLLIILWRRRRGPTPRNHDTDGTTPHA</sequence>
<keyword evidence="1" id="KW-0472">Membrane</keyword>
<keyword evidence="3" id="KW-1185">Reference proteome</keyword>
<keyword evidence="1" id="KW-0812">Transmembrane</keyword>
<protein>
    <recommendedName>
        <fullName evidence="4">DUF2784 domain-containing protein</fullName>
    </recommendedName>
</protein>